<proteinExistence type="predicted"/>
<dbReference type="Proteomes" id="UP000507245">
    <property type="component" value="Unassembled WGS sequence"/>
</dbReference>
<gene>
    <name evidence="2" type="ORF">ORAREDHAP_LOCUS11518</name>
</gene>
<dbReference type="PANTHER" id="PTHR33223:SF10">
    <property type="entry name" value="AMINOTRANSFERASE-LIKE PLANT MOBILE DOMAIN-CONTAINING PROTEIN"/>
    <property type="match status" value="1"/>
</dbReference>
<sequence>MVLESEDEALLCKLFPSSLSRSALTWFRQLKPKSICSFTELCEAFISQYVCNQRRKKYVTALFNTKQKACESLKDYLKRFTEEMSTLETYDSHIASLAFREEVTSITKMHKSLVKTPPLDMREVLARADGIIRLKEEELALLKRTTATISAPKHPYETIQGPRTIFSSGNLRNQARTNSPPTKLIVNLAKLFHENKGKGIF</sequence>
<evidence type="ECO:0000313" key="3">
    <source>
        <dbReference type="Proteomes" id="UP000507245"/>
    </source>
</evidence>
<keyword evidence="3" id="KW-1185">Reference proteome</keyword>
<name>A0A6J5WG13_PRUAR</name>
<dbReference type="InterPro" id="IPR005162">
    <property type="entry name" value="Retrotrans_gag_dom"/>
</dbReference>
<dbReference type="AlphaFoldDB" id="A0A6J5WG13"/>
<dbReference type="Pfam" id="PF03732">
    <property type="entry name" value="Retrotrans_gag"/>
    <property type="match status" value="1"/>
</dbReference>
<organism evidence="2 3">
    <name type="scientific">Prunus armeniaca</name>
    <name type="common">Apricot</name>
    <name type="synonym">Armeniaca vulgaris</name>
    <dbReference type="NCBI Taxonomy" id="36596"/>
    <lineage>
        <taxon>Eukaryota</taxon>
        <taxon>Viridiplantae</taxon>
        <taxon>Streptophyta</taxon>
        <taxon>Embryophyta</taxon>
        <taxon>Tracheophyta</taxon>
        <taxon>Spermatophyta</taxon>
        <taxon>Magnoliopsida</taxon>
        <taxon>eudicotyledons</taxon>
        <taxon>Gunneridae</taxon>
        <taxon>Pentapetalae</taxon>
        <taxon>rosids</taxon>
        <taxon>fabids</taxon>
        <taxon>Rosales</taxon>
        <taxon>Rosaceae</taxon>
        <taxon>Amygdaloideae</taxon>
        <taxon>Amygdaleae</taxon>
        <taxon>Prunus</taxon>
    </lineage>
</organism>
<evidence type="ECO:0000313" key="2">
    <source>
        <dbReference type="EMBL" id="CAB4298767.1"/>
    </source>
</evidence>
<accession>A0A6J5WG13</accession>
<dbReference type="EMBL" id="CAEKKB010000002">
    <property type="protein sequence ID" value="CAB4298767.1"/>
    <property type="molecule type" value="Genomic_DNA"/>
</dbReference>
<dbReference type="OrthoDB" id="1748993at2759"/>
<evidence type="ECO:0000259" key="1">
    <source>
        <dbReference type="Pfam" id="PF03732"/>
    </source>
</evidence>
<feature type="domain" description="Retrotransposon gag" evidence="1">
    <location>
        <begin position="13"/>
        <end position="89"/>
    </location>
</feature>
<protein>
    <recommendedName>
        <fullName evidence="1">Retrotransposon gag domain-containing protein</fullName>
    </recommendedName>
</protein>
<reference evidence="3" key="1">
    <citation type="journal article" date="2020" name="Genome Biol.">
        <title>Gamete binning: chromosome-level and haplotype-resolved genome assembly enabled by high-throughput single-cell sequencing of gamete genomes.</title>
        <authorList>
            <person name="Campoy J.A."/>
            <person name="Sun H."/>
            <person name="Goel M."/>
            <person name="Jiao W.-B."/>
            <person name="Folz-Donahue K."/>
            <person name="Wang N."/>
            <person name="Rubio M."/>
            <person name="Liu C."/>
            <person name="Kukat C."/>
            <person name="Ruiz D."/>
            <person name="Huettel B."/>
            <person name="Schneeberger K."/>
        </authorList>
    </citation>
    <scope>NUCLEOTIDE SEQUENCE [LARGE SCALE GENOMIC DNA]</scope>
    <source>
        <strain evidence="3">cv. Rojo Pasion</strain>
    </source>
</reference>
<dbReference type="PANTHER" id="PTHR33223">
    <property type="entry name" value="CCHC-TYPE DOMAIN-CONTAINING PROTEIN"/>
    <property type="match status" value="1"/>
</dbReference>